<keyword evidence="6 8" id="KW-0472">Membrane</keyword>
<dbReference type="InterPro" id="IPR005828">
    <property type="entry name" value="MFS_sugar_transport-like"/>
</dbReference>
<dbReference type="PRINTS" id="PR00171">
    <property type="entry name" value="SUGRTRNSPORT"/>
</dbReference>
<evidence type="ECO:0000256" key="1">
    <source>
        <dbReference type="ARBA" id="ARBA00004141"/>
    </source>
</evidence>
<evidence type="ECO:0000259" key="9">
    <source>
        <dbReference type="PROSITE" id="PS50850"/>
    </source>
</evidence>
<feature type="transmembrane region" description="Helical" evidence="8">
    <location>
        <begin position="12"/>
        <end position="29"/>
    </location>
</feature>
<comment type="caution">
    <text evidence="10">The sequence shown here is derived from an EMBL/GenBank/DDBJ whole genome shotgun (WGS) entry which is preliminary data.</text>
</comment>
<proteinExistence type="inferred from homology"/>
<feature type="transmembrane region" description="Helical" evidence="8">
    <location>
        <begin position="363"/>
        <end position="386"/>
    </location>
</feature>
<feature type="transmembrane region" description="Helical" evidence="8">
    <location>
        <begin position="116"/>
        <end position="139"/>
    </location>
</feature>
<feature type="transmembrane region" description="Helical" evidence="8">
    <location>
        <begin position="392"/>
        <end position="419"/>
    </location>
</feature>
<comment type="subcellular location">
    <subcellularLocation>
        <location evidence="1">Membrane</location>
        <topology evidence="1">Multi-pass membrane protein</topology>
    </subcellularLocation>
</comment>
<dbReference type="AlphaFoldDB" id="A0A401KN36"/>
<accession>A0A401KN36</accession>
<feature type="transmembrane region" description="Helical" evidence="8">
    <location>
        <begin position="75"/>
        <end position="104"/>
    </location>
</feature>
<evidence type="ECO:0000256" key="4">
    <source>
        <dbReference type="ARBA" id="ARBA00022692"/>
    </source>
</evidence>
<feature type="transmembrane region" description="Helical" evidence="8">
    <location>
        <begin position="175"/>
        <end position="194"/>
    </location>
</feature>
<feature type="transmembrane region" description="Helical" evidence="8">
    <location>
        <begin position="335"/>
        <end position="356"/>
    </location>
</feature>
<keyword evidence="3 7" id="KW-0813">Transport</keyword>
<feature type="transmembrane region" description="Helical" evidence="8">
    <location>
        <begin position="145"/>
        <end position="163"/>
    </location>
</feature>
<dbReference type="InterPro" id="IPR036259">
    <property type="entry name" value="MFS_trans_sf"/>
</dbReference>
<evidence type="ECO:0000256" key="5">
    <source>
        <dbReference type="ARBA" id="ARBA00022989"/>
    </source>
</evidence>
<evidence type="ECO:0000313" key="11">
    <source>
        <dbReference type="Proteomes" id="UP000286921"/>
    </source>
</evidence>
<dbReference type="NCBIfam" id="TIGR00879">
    <property type="entry name" value="SP"/>
    <property type="match status" value="1"/>
</dbReference>
<organism evidence="10 11">
    <name type="scientific">Aspergillus awamori</name>
    <name type="common">Black koji mold</name>
    <dbReference type="NCBI Taxonomy" id="105351"/>
    <lineage>
        <taxon>Eukaryota</taxon>
        <taxon>Fungi</taxon>
        <taxon>Dikarya</taxon>
        <taxon>Ascomycota</taxon>
        <taxon>Pezizomycotina</taxon>
        <taxon>Eurotiomycetes</taxon>
        <taxon>Eurotiomycetidae</taxon>
        <taxon>Eurotiales</taxon>
        <taxon>Aspergillaceae</taxon>
        <taxon>Aspergillus</taxon>
    </lineage>
</organism>
<feature type="transmembrane region" description="Helical" evidence="8">
    <location>
        <begin position="431"/>
        <end position="449"/>
    </location>
</feature>
<evidence type="ECO:0000256" key="8">
    <source>
        <dbReference type="SAM" id="Phobius"/>
    </source>
</evidence>
<reference evidence="10 11" key="1">
    <citation type="submission" date="2016-09" db="EMBL/GenBank/DDBJ databases">
        <title>Aspergillus awamori IFM 58123T.</title>
        <authorList>
            <person name="Kusuya Y."/>
            <person name="Shimizu M."/>
            <person name="Takahashi H."/>
            <person name="Yaguchi T."/>
        </authorList>
    </citation>
    <scope>NUCLEOTIDE SEQUENCE [LARGE SCALE GENOMIC DNA]</scope>
    <source>
        <strain evidence="10 11">IFM 58123</strain>
    </source>
</reference>
<sequence>MTFAGLNGSSLARARICLIVAPAFLLYGYNQSNIGGVLDYPSFIKHFPPIDTSYTTGSVKNHNATIQGMFPYPYYIWYILIFGGCIGTVVAIYTIGCLIGALSITQLGNRIGRRKSLITVAAVATIGLVIQATSCHIAQLFVGRIISGIGTGGVNAVVPVWQSECTKPKSRGKNVVVIGVFIASGVAIASWVNVGLSFIEGNEVSWRLPLALPIVFTLLLMAFTMSFPESPRWLISKGLKTEARVAMHALSDAPTVSYEAIDAEIETISLALRESSTSEYGFANFFKRGPQRLFYRLCLAIAVNFSAQMTGANVITYYGKTIFQESLGLEAEKAAILSAGVLTWKIFAAFSAYLSVDRFGRKPLFIISALGMGTSMAGLTGTVWAIDNRYTYGASIAATFFLFFYMSFFPLGFLAANFLYAAEIAPQELRIHLAAIGTATHWLFNFVIAEITPVAFATIRWRYYIVYAVVGFGVALMVYFLFPETKGRSLEEMDRLFEDPGRWWEVTAYARGMEGMDMGQVDREDAKMSTSHIEKA</sequence>
<dbReference type="Gene3D" id="1.20.1250.20">
    <property type="entry name" value="MFS general substrate transporter like domains"/>
    <property type="match status" value="1"/>
</dbReference>
<evidence type="ECO:0000256" key="7">
    <source>
        <dbReference type="RuleBase" id="RU003346"/>
    </source>
</evidence>
<feature type="transmembrane region" description="Helical" evidence="8">
    <location>
        <begin position="461"/>
        <end position="482"/>
    </location>
</feature>
<dbReference type="PROSITE" id="PS50850">
    <property type="entry name" value="MFS"/>
    <property type="match status" value="1"/>
</dbReference>
<dbReference type="GO" id="GO:0005351">
    <property type="term" value="F:carbohydrate:proton symporter activity"/>
    <property type="evidence" value="ECO:0007669"/>
    <property type="project" value="TreeGrafter"/>
</dbReference>
<dbReference type="GO" id="GO:0016020">
    <property type="term" value="C:membrane"/>
    <property type="evidence" value="ECO:0007669"/>
    <property type="project" value="UniProtKB-SubCell"/>
</dbReference>
<dbReference type="PANTHER" id="PTHR48022">
    <property type="entry name" value="PLASTIDIC GLUCOSE TRANSPORTER 4"/>
    <property type="match status" value="1"/>
</dbReference>
<dbReference type="InterPro" id="IPR020846">
    <property type="entry name" value="MFS_dom"/>
</dbReference>
<dbReference type="PANTHER" id="PTHR48022:SF45">
    <property type="entry name" value="MAJOR FACILITATOR SUPERFAMILY (MFS) PROFILE DOMAIN-CONTAINING PROTEIN-RELATED"/>
    <property type="match status" value="1"/>
</dbReference>
<dbReference type="EMBL" id="BDHI01000007">
    <property type="protein sequence ID" value="GCB20690.1"/>
    <property type="molecule type" value="Genomic_DNA"/>
</dbReference>
<dbReference type="SUPFAM" id="SSF103473">
    <property type="entry name" value="MFS general substrate transporter"/>
    <property type="match status" value="1"/>
</dbReference>
<evidence type="ECO:0000256" key="6">
    <source>
        <dbReference type="ARBA" id="ARBA00023136"/>
    </source>
</evidence>
<keyword evidence="5 8" id="KW-1133">Transmembrane helix</keyword>
<dbReference type="Proteomes" id="UP000286921">
    <property type="component" value="Unassembled WGS sequence"/>
</dbReference>
<keyword evidence="4 8" id="KW-0812">Transmembrane</keyword>
<gene>
    <name evidence="10" type="ORF">AAWM_03575</name>
</gene>
<comment type="similarity">
    <text evidence="2 7">Belongs to the major facilitator superfamily. Sugar transporter (TC 2.A.1.1) family.</text>
</comment>
<name>A0A401KN36_ASPAW</name>
<evidence type="ECO:0000313" key="10">
    <source>
        <dbReference type="EMBL" id="GCB20690.1"/>
    </source>
</evidence>
<keyword evidence="11" id="KW-1185">Reference proteome</keyword>
<evidence type="ECO:0000256" key="2">
    <source>
        <dbReference type="ARBA" id="ARBA00010992"/>
    </source>
</evidence>
<dbReference type="InterPro" id="IPR050360">
    <property type="entry name" value="MFS_Sugar_Transporters"/>
</dbReference>
<dbReference type="Pfam" id="PF00083">
    <property type="entry name" value="Sugar_tr"/>
    <property type="match status" value="1"/>
</dbReference>
<feature type="transmembrane region" description="Helical" evidence="8">
    <location>
        <begin position="293"/>
        <end position="315"/>
    </location>
</feature>
<keyword evidence="10" id="KW-0762">Sugar transport</keyword>
<dbReference type="InterPro" id="IPR003663">
    <property type="entry name" value="Sugar/inositol_transpt"/>
</dbReference>
<feature type="domain" description="Major facilitator superfamily (MFS) profile" evidence="9">
    <location>
        <begin position="16"/>
        <end position="486"/>
    </location>
</feature>
<feature type="transmembrane region" description="Helical" evidence="8">
    <location>
        <begin position="206"/>
        <end position="227"/>
    </location>
</feature>
<protein>
    <submittedName>
        <fullName evidence="10">Sugar transporter STL1</fullName>
    </submittedName>
</protein>
<evidence type="ECO:0000256" key="3">
    <source>
        <dbReference type="ARBA" id="ARBA00022448"/>
    </source>
</evidence>